<sequence length="329" mass="36002">MKSYMKKIVAGAGVAAMSLTLVACSSSSDKTVANYSGGKITQDDFYTQLKTSQSGKSTLANMIIQGALENQYGSKVSEQNVNDEYSKYGSQYGSNFSLILQSNGYTEATFKKSLRTNLLIEAAMKDLKQISAEDEQKAWESYQPKVTVQHILVSDENTAKQIITDLNSGKNFDELAKQYSTDTATKENGGKLPEFDNTDTSLDATFKEAAFKLQTNQYTTEPVKTQYGYHIIKMANNPGKGDLKDHKQDIDNQIYESWMKDTSVMQNVISTVLTKANPSIKDKDLSDALASYIQSASSSTDLSSSASEGSQSQTNQSSVDSQSQSSESK</sequence>
<dbReference type="InterPro" id="IPR046357">
    <property type="entry name" value="PPIase_dom_sf"/>
</dbReference>
<dbReference type="Proteomes" id="UP000051378">
    <property type="component" value="Unassembled WGS sequence"/>
</dbReference>
<keyword evidence="16" id="KW-1185">Reference proteome</keyword>
<dbReference type="GO" id="GO:0006508">
    <property type="term" value="P:proteolysis"/>
    <property type="evidence" value="ECO:0007669"/>
    <property type="project" value="UniProtKB-KW"/>
</dbReference>
<keyword evidence="7 11" id="KW-0472">Membrane</keyword>
<keyword evidence="6 11" id="KW-0697">Rotamase</keyword>
<keyword evidence="9 11" id="KW-0413">Isomerase</keyword>
<keyword evidence="15" id="KW-0378">Hydrolase</keyword>
<dbReference type="PROSITE" id="PS50198">
    <property type="entry name" value="PPIC_PPIASE_2"/>
    <property type="match status" value="1"/>
</dbReference>
<evidence type="ECO:0000256" key="12">
    <source>
        <dbReference type="SAM" id="MobiDB-lite"/>
    </source>
</evidence>
<dbReference type="SUPFAM" id="SSF54534">
    <property type="entry name" value="FKBP-like"/>
    <property type="match status" value="1"/>
</dbReference>
<evidence type="ECO:0000313" key="15">
    <source>
        <dbReference type="EMBL" id="KRN03915.1"/>
    </source>
</evidence>
<dbReference type="InterPro" id="IPR000297">
    <property type="entry name" value="PPIase_PpiC"/>
</dbReference>
<dbReference type="PATRIC" id="fig|1423744.4.peg.1054"/>
<comment type="similarity">
    <text evidence="3 11">Belongs to the PrsA family.</text>
</comment>
<dbReference type="STRING" id="1423744.FC86_GL001027"/>
<dbReference type="GO" id="GO:0005886">
    <property type="term" value="C:plasma membrane"/>
    <property type="evidence" value="ECO:0007669"/>
    <property type="project" value="UniProtKB-SubCell"/>
</dbReference>
<dbReference type="InterPro" id="IPR027304">
    <property type="entry name" value="Trigger_fact/SurA_dom_sf"/>
</dbReference>
<evidence type="ECO:0000256" key="9">
    <source>
        <dbReference type="ARBA" id="ARBA00023235"/>
    </source>
</evidence>
<dbReference type="OrthoDB" id="14196at2"/>
<evidence type="ECO:0000256" key="2">
    <source>
        <dbReference type="ARBA" id="ARBA00004193"/>
    </source>
</evidence>
<dbReference type="GO" id="GO:0003755">
    <property type="term" value="F:peptidyl-prolyl cis-trans isomerase activity"/>
    <property type="evidence" value="ECO:0007669"/>
    <property type="project" value="UniProtKB-UniRule"/>
</dbReference>
<dbReference type="Pfam" id="PF00639">
    <property type="entry name" value="Rotamase"/>
    <property type="match status" value="1"/>
</dbReference>
<evidence type="ECO:0000256" key="7">
    <source>
        <dbReference type="ARBA" id="ARBA00023136"/>
    </source>
</evidence>
<accession>A0A0R2DL52</accession>
<organism evidence="15 16">
    <name type="scientific">Holzapfeliella floricola DSM 23037 = JCM 16512</name>
    <dbReference type="NCBI Taxonomy" id="1423744"/>
    <lineage>
        <taxon>Bacteria</taxon>
        <taxon>Bacillati</taxon>
        <taxon>Bacillota</taxon>
        <taxon>Bacilli</taxon>
        <taxon>Lactobacillales</taxon>
        <taxon>Lactobacillaceae</taxon>
        <taxon>Holzapfeliella</taxon>
    </lineage>
</organism>
<evidence type="ECO:0000256" key="8">
    <source>
        <dbReference type="ARBA" id="ARBA00023139"/>
    </source>
</evidence>
<evidence type="ECO:0000256" key="1">
    <source>
        <dbReference type="ARBA" id="ARBA00000971"/>
    </source>
</evidence>
<dbReference type="PANTHER" id="PTHR47245">
    <property type="entry name" value="PEPTIDYLPROLYL ISOMERASE"/>
    <property type="match status" value="1"/>
</dbReference>
<dbReference type="HAMAP" id="MF_01145">
    <property type="entry name" value="Foldase_PrsA"/>
    <property type="match status" value="1"/>
</dbReference>
<gene>
    <name evidence="11" type="primary">prsA</name>
    <name evidence="15" type="ORF">FC86_GL001027</name>
</gene>
<dbReference type="InterPro" id="IPR050245">
    <property type="entry name" value="PrsA_foldase"/>
</dbReference>
<dbReference type="EMBL" id="AYZL01000020">
    <property type="protein sequence ID" value="KRN03915.1"/>
    <property type="molecule type" value="Genomic_DNA"/>
</dbReference>
<keyword evidence="8 11" id="KW-0564">Palmitate</keyword>
<feature type="domain" description="PpiC" evidence="14">
    <location>
        <begin position="143"/>
        <end position="236"/>
    </location>
</feature>
<evidence type="ECO:0000256" key="13">
    <source>
        <dbReference type="SAM" id="SignalP"/>
    </source>
</evidence>
<reference evidence="15 16" key="1">
    <citation type="journal article" date="2015" name="Genome Announc.">
        <title>Expanding the biotechnology potential of lactobacilli through comparative genomics of 213 strains and associated genera.</title>
        <authorList>
            <person name="Sun Z."/>
            <person name="Harris H.M."/>
            <person name="McCann A."/>
            <person name="Guo C."/>
            <person name="Argimon S."/>
            <person name="Zhang W."/>
            <person name="Yang X."/>
            <person name="Jeffery I.B."/>
            <person name="Cooney J.C."/>
            <person name="Kagawa T.F."/>
            <person name="Liu W."/>
            <person name="Song Y."/>
            <person name="Salvetti E."/>
            <person name="Wrobel A."/>
            <person name="Rasinkangas P."/>
            <person name="Parkhill J."/>
            <person name="Rea M.C."/>
            <person name="O'Sullivan O."/>
            <person name="Ritari J."/>
            <person name="Douillard F.P."/>
            <person name="Paul Ross R."/>
            <person name="Yang R."/>
            <person name="Briner A.E."/>
            <person name="Felis G.E."/>
            <person name="de Vos W.M."/>
            <person name="Barrangou R."/>
            <person name="Klaenhammer T.R."/>
            <person name="Caufield P.W."/>
            <person name="Cui Y."/>
            <person name="Zhang H."/>
            <person name="O'Toole P.W."/>
        </authorList>
    </citation>
    <scope>NUCLEOTIDE SEQUENCE [LARGE SCALE GENOMIC DNA]</scope>
    <source>
        <strain evidence="15 16">DSM 23037</strain>
    </source>
</reference>
<keyword evidence="10 11" id="KW-0449">Lipoprotein</keyword>
<evidence type="ECO:0000259" key="14">
    <source>
        <dbReference type="PROSITE" id="PS50198"/>
    </source>
</evidence>
<proteinExistence type="inferred from homology"/>
<dbReference type="PROSITE" id="PS51257">
    <property type="entry name" value="PROKAR_LIPOPROTEIN"/>
    <property type="match status" value="1"/>
</dbReference>
<evidence type="ECO:0000256" key="4">
    <source>
        <dbReference type="ARBA" id="ARBA00022475"/>
    </source>
</evidence>
<keyword evidence="15" id="KW-0645">Protease</keyword>
<feature type="chain" id="PRO_5038333374" description="Foldase protein PrsA" evidence="13">
    <location>
        <begin position="24"/>
        <end position="329"/>
    </location>
</feature>
<dbReference type="PANTHER" id="PTHR47245:SF1">
    <property type="entry name" value="FOLDASE PROTEIN PRSA"/>
    <property type="match status" value="1"/>
</dbReference>
<comment type="function">
    <text evidence="11">Plays a major role in protein secretion by helping the post-translocational extracellular folding of several secreted proteins.</text>
</comment>
<evidence type="ECO:0000256" key="6">
    <source>
        <dbReference type="ARBA" id="ARBA00023110"/>
    </source>
</evidence>
<feature type="region of interest" description="Disordered" evidence="12">
    <location>
        <begin position="297"/>
        <end position="329"/>
    </location>
</feature>
<dbReference type="SUPFAM" id="SSF109998">
    <property type="entry name" value="Triger factor/SurA peptide-binding domain-like"/>
    <property type="match status" value="1"/>
</dbReference>
<dbReference type="RefSeq" id="WP_082618879.1">
    <property type="nucleotide sequence ID" value="NZ_AYZL01000020.1"/>
</dbReference>
<evidence type="ECO:0000256" key="10">
    <source>
        <dbReference type="ARBA" id="ARBA00023288"/>
    </source>
</evidence>
<dbReference type="GO" id="GO:0008233">
    <property type="term" value="F:peptidase activity"/>
    <property type="evidence" value="ECO:0007669"/>
    <property type="project" value="UniProtKB-KW"/>
</dbReference>
<evidence type="ECO:0000256" key="5">
    <source>
        <dbReference type="ARBA" id="ARBA00022729"/>
    </source>
</evidence>
<keyword evidence="4 11" id="KW-1003">Cell membrane</keyword>
<dbReference type="InterPro" id="IPR023059">
    <property type="entry name" value="Foldase_PrsA"/>
</dbReference>
<evidence type="ECO:0000313" key="16">
    <source>
        <dbReference type="Proteomes" id="UP000051378"/>
    </source>
</evidence>
<protein>
    <recommendedName>
        <fullName evidence="11">Foldase protein PrsA</fullName>
        <ecNumber evidence="11">5.2.1.8</ecNumber>
    </recommendedName>
</protein>
<dbReference type="Gene3D" id="3.10.50.40">
    <property type="match status" value="1"/>
</dbReference>
<dbReference type="EC" id="5.2.1.8" evidence="11"/>
<evidence type="ECO:0000256" key="3">
    <source>
        <dbReference type="ARBA" id="ARBA00006071"/>
    </source>
</evidence>
<comment type="caution">
    <text evidence="15">The sequence shown here is derived from an EMBL/GenBank/DDBJ whole genome shotgun (WGS) entry which is preliminary data.</text>
</comment>
<keyword evidence="5 11" id="KW-0732">Signal</keyword>
<comment type="subcellular location">
    <subcellularLocation>
        <location evidence="2 11">Cell membrane</location>
        <topology evidence="2 11">Lipid-anchor</topology>
    </subcellularLocation>
</comment>
<evidence type="ECO:0000256" key="11">
    <source>
        <dbReference type="HAMAP-Rule" id="MF_01145"/>
    </source>
</evidence>
<name>A0A0R2DL52_9LACO</name>
<dbReference type="AlphaFoldDB" id="A0A0R2DL52"/>
<dbReference type="GO" id="GO:0006457">
    <property type="term" value="P:protein folding"/>
    <property type="evidence" value="ECO:0007669"/>
    <property type="project" value="UniProtKB-UniRule"/>
</dbReference>
<comment type="catalytic activity">
    <reaction evidence="1 11">
        <text>[protein]-peptidylproline (omega=180) = [protein]-peptidylproline (omega=0)</text>
        <dbReference type="Rhea" id="RHEA:16237"/>
        <dbReference type="Rhea" id="RHEA-COMP:10747"/>
        <dbReference type="Rhea" id="RHEA-COMP:10748"/>
        <dbReference type="ChEBI" id="CHEBI:83833"/>
        <dbReference type="ChEBI" id="CHEBI:83834"/>
        <dbReference type="EC" id="5.2.1.8"/>
    </reaction>
</comment>
<dbReference type="NCBIfam" id="NF003356">
    <property type="entry name" value="PRK04405.1"/>
    <property type="match status" value="1"/>
</dbReference>
<feature type="signal peptide" evidence="13">
    <location>
        <begin position="1"/>
        <end position="23"/>
    </location>
</feature>